<feature type="non-terminal residue" evidence="1">
    <location>
        <position position="1"/>
    </location>
</feature>
<sequence>VKRVKLEVLRDDKSRQVSHRHFPAGVKSNVEDVLICHISTDSWYCCPLLATQL</sequence>
<accession>A0A6S7K2J9</accession>
<keyword evidence="2" id="KW-1185">Reference proteome</keyword>
<proteinExistence type="predicted"/>
<dbReference type="Proteomes" id="UP001152795">
    <property type="component" value="Unassembled WGS sequence"/>
</dbReference>
<name>A0A6S7K2J9_PARCT</name>
<protein>
    <submittedName>
        <fullName evidence="1">Uncharacterized protein</fullName>
    </submittedName>
</protein>
<gene>
    <name evidence="1" type="ORF">PACLA_8A014737</name>
</gene>
<reference evidence="1" key="1">
    <citation type="submission" date="2020-04" db="EMBL/GenBank/DDBJ databases">
        <authorList>
            <person name="Alioto T."/>
            <person name="Alioto T."/>
            <person name="Gomez Garrido J."/>
        </authorList>
    </citation>
    <scope>NUCLEOTIDE SEQUENCE</scope>
    <source>
        <strain evidence="1">A484AB</strain>
    </source>
</reference>
<dbReference type="AlphaFoldDB" id="A0A6S7K2J9"/>
<comment type="caution">
    <text evidence="1">The sequence shown here is derived from an EMBL/GenBank/DDBJ whole genome shotgun (WGS) entry which is preliminary data.</text>
</comment>
<evidence type="ECO:0000313" key="2">
    <source>
        <dbReference type="Proteomes" id="UP001152795"/>
    </source>
</evidence>
<dbReference type="EMBL" id="CACRXK020021553">
    <property type="protein sequence ID" value="CAB4035960.1"/>
    <property type="molecule type" value="Genomic_DNA"/>
</dbReference>
<organism evidence="1 2">
    <name type="scientific">Paramuricea clavata</name>
    <name type="common">Red gorgonian</name>
    <name type="synonym">Violescent sea-whip</name>
    <dbReference type="NCBI Taxonomy" id="317549"/>
    <lineage>
        <taxon>Eukaryota</taxon>
        <taxon>Metazoa</taxon>
        <taxon>Cnidaria</taxon>
        <taxon>Anthozoa</taxon>
        <taxon>Octocorallia</taxon>
        <taxon>Malacalcyonacea</taxon>
        <taxon>Plexauridae</taxon>
        <taxon>Paramuricea</taxon>
    </lineage>
</organism>
<evidence type="ECO:0000313" key="1">
    <source>
        <dbReference type="EMBL" id="CAB4035960.1"/>
    </source>
</evidence>